<accession>A0AAD4BNB1</accession>
<keyword evidence="3" id="KW-1185">Reference proteome</keyword>
<organism evidence="2 3">
    <name type="scientific">Boletus edulis BED1</name>
    <dbReference type="NCBI Taxonomy" id="1328754"/>
    <lineage>
        <taxon>Eukaryota</taxon>
        <taxon>Fungi</taxon>
        <taxon>Dikarya</taxon>
        <taxon>Basidiomycota</taxon>
        <taxon>Agaricomycotina</taxon>
        <taxon>Agaricomycetes</taxon>
        <taxon>Agaricomycetidae</taxon>
        <taxon>Boletales</taxon>
        <taxon>Boletineae</taxon>
        <taxon>Boletaceae</taxon>
        <taxon>Boletoideae</taxon>
        <taxon>Boletus</taxon>
    </lineage>
</organism>
<sequence>MDLLCAWDDGHQRQGGVHAWRGQRDGTQGRPGPQSGRGAATERTSLQGSKRNPAFKCINVKRHVTTTCE</sequence>
<evidence type="ECO:0000256" key="1">
    <source>
        <dbReference type="SAM" id="MobiDB-lite"/>
    </source>
</evidence>
<proteinExistence type="predicted"/>
<dbReference type="Proteomes" id="UP001194468">
    <property type="component" value="Unassembled WGS sequence"/>
</dbReference>
<name>A0AAD4BNB1_BOLED</name>
<gene>
    <name evidence="2" type="ORF">L210DRAFT_3551522</name>
</gene>
<evidence type="ECO:0000313" key="2">
    <source>
        <dbReference type="EMBL" id="KAF8434985.1"/>
    </source>
</evidence>
<reference evidence="2" key="1">
    <citation type="submission" date="2019-10" db="EMBL/GenBank/DDBJ databases">
        <authorList>
            <consortium name="DOE Joint Genome Institute"/>
            <person name="Kuo A."/>
            <person name="Miyauchi S."/>
            <person name="Kiss E."/>
            <person name="Drula E."/>
            <person name="Kohler A."/>
            <person name="Sanchez-Garcia M."/>
            <person name="Andreopoulos B."/>
            <person name="Barry K.W."/>
            <person name="Bonito G."/>
            <person name="Buee M."/>
            <person name="Carver A."/>
            <person name="Chen C."/>
            <person name="Cichocki N."/>
            <person name="Clum A."/>
            <person name="Culley D."/>
            <person name="Crous P.W."/>
            <person name="Fauchery L."/>
            <person name="Girlanda M."/>
            <person name="Hayes R."/>
            <person name="Keri Z."/>
            <person name="LaButti K."/>
            <person name="Lipzen A."/>
            <person name="Lombard V."/>
            <person name="Magnuson J."/>
            <person name="Maillard F."/>
            <person name="Morin E."/>
            <person name="Murat C."/>
            <person name="Nolan M."/>
            <person name="Ohm R."/>
            <person name="Pangilinan J."/>
            <person name="Pereira M."/>
            <person name="Perotto S."/>
            <person name="Peter M."/>
            <person name="Riley R."/>
            <person name="Sitrit Y."/>
            <person name="Stielow B."/>
            <person name="Szollosi G."/>
            <person name="Zifcakova L."/>
            <person name="Stursova M."/>
            <person name="Spatafora J.W."/>
            <person name="Tedersoo L."/>
            <person name="Vaario L.-M."/>
            <person name="Yamada A."/>
            <person name="Yan M."/>
            <person name="Wang P."/>
            <person name="Xu J."/>
            <person name="Bruns T."/>
            <person name="Baldrian P."/>
            <person name="Vilgalys R."/>
            <person name="Henrissat B."/>
            <person name="Grigoriev I.V."/>
            <person name="Hibbett D."/>
            <person name="Nagy L.G."/>
            <person name="Martin F.M."/>
        </authorList>
    </citation>
    <scope>NUCLEOTIDE SEQUENCE</scope>
    <source>
        <strain evidence="2">BED1</strain>
    </source>
</reference>
<protein>
    <submittedName>
        <fullName evidence="2">Uncharacterized protein</fullName>
    </submittedName>
</protein>
<dbReference type="AlphaFoldDB" id="A0AAD4BNB1"/>
<comment type="caution">
    <text evidence="2">The sequence shown here is derived from an EMBL/GenBank/DDBJ whole genome shotgun (WGS) entry which is preliminary data.</text>
</comment>
<dbReference type="EMBL" id="WHUW01000026">
    <property type="protein sequence ID" value="KAF8434985.1"/>
    <property type="molecule type" value="Genomic_DNA"/>
</dbReference>
<evidence type="ECO:0000313" key="3">
    <source>
        <dbReference type="Proteomes" id="UP001194468"/>
    </source>
</evidence>
<reference evidence="2" key="2">
    <citation type="journal article" date="2020" name="Nat. Commun.">
        <title>Large-scale genome sequencing of mycorrhizal fungi provides insights into the early evolution of symbiotic traits.</title>
        <authorList>
            <person name="Miyauchi S."/>
            <person name="Kiss E."/>
            <person name="Kuo A."/>
            <person name="Drula E."/>
            <person name="Kohler A."/>
            <person name="Sanchez-Garcia M."/>
            <person name="Morin E."/>
            <person name="Andreopoulos B."/>
            <person name="Barry K.W."/>
            <person name="Bonito G."/>
            <person name="Buee M."/>
            <person name="Carver A."/>
            <person name="Chen C."/>
            <person name="Cichocki N."/>
            <person name="Clum A."/>
            <person name="Culley D."/>
            <person name="Crous P.W."/>
            <person name="Fauchery L."/>
            <person name="Girlanda M."/>
            <person name="Hayes R.D."/>
            <person name="Keri Z."/>
            <person name="LaButti K."/>
            <person name="Lipzen A."/>
            <person name="Lombard V."/>
            <person name="Magnuson J."/>
            <person name="Maillard F."/>
            <person name="Murat C."/>
            <person name="Nolan M."/>
            <person name="Ohm R.A."/>
            <person name="Pangilinan J."/>
            <person name="Pereira M.F."/>
            <person name="Perotto S."/>
            <person name="Peter M."/>
            <person name="Pfister S."/>
            <person name="Riley R."/>
            <person name="Sitrit Y."/>
            <person name="Stielow J.B."/>
            <person name="Szollosi G."/>
            <person name="Zifcakova L."/>
            <person name="Stursova M."/>
            <person name="Spatafora J.W."/>
            <person name="Tedersoo L."/>
            <person name="Vaario L.M."/>
            <person name="Yamada A."/>
            <person name="Yan M."/>
            <person name="Wang P."/>
            <person name="Xu J."/>
            <person name="Bruns T."/>
            <person name="Baldrian P."/>
            <person name="Vilgalys R."/>
            <person name="Dunand C."/>
            <person name="Henrissat B."/>
            <person name="Grigoriev I.V."/>
            <person name="Hibbett D."/>
            <person name="Nagy L.G."/>
            <person name="Martin F.M."/>
        </authorList>
    </citation>
    <scope>NUCLEOTIDE SEQUENCE</scope>
    <source>
        <strain evidence="2">BED1</strain>
    </source>
</reference>
<feature type="region of interest" description="Disordered" evidence="1">
    <location>
        <begin position="13"/>
        <end position="50"/>
    </location>
</feature>